<dbReference type="GO" id="GO:0019646">
    <property type="term" value="P:aerobic electron transport chain"/>
    <property type="evidence" value="ECO:0007669"/>
    <property type="project" value="TreeGrafter"/>
</dbReference>
<keyword evidence="3" id="KW-0285">Flavoprotein</keyword>
<organism evidence="6 7">
    <name type="scientific">Enterococcus faecalis</name>
    <name type="common">Streptococcus faecalis</name>
    <dbReference type="NCBI Taxonomy" id="1351"/>
    <lineage>
        <taxon>Bacteria</taxon>
        <taxon>Bacillati</taxon>
        <taxon>Bacillota</taxon>
        <taxon>Bacilli</taxon>
        <taxon>Lactobacillales</taxon>
        <taxon>Enterococcaceae</taxon>
        <taxon>Enterococcus</taxon>
    </lineage>
</organism>
<comment type="caution">
    <text evidence="6">The sequence shown here is derived from an EMBL/GenBank/DDBJ whole genome shotgun (WGS) entry which is preliminary data.</text>
</comment>
<dbReference type="Proteomes" id="UP001173174">
    <property type="component" value="Unassembled WGS sequence"/>
</dbReference>
<sequence>KTIIWTTGVSGSHVVGDSGFEARRGRVMVQPDLTDANHSNVYIIGDCSAVMDTETNRPYPTTAQIALKMGAHAAKNIQAQLKGEATKPFRFKSQGSVCSIGNTRALGIVGKTDIKGYPASFMKKIIMNKALFETGGTKEMMAKGRFDLYH</sequence>
<feature type="non-terminal residue" evidence="6">
    <location>
        <position position="1"/>
    </location>
</feature>
<evidence type="ECO:0000256" key="1">
    <source>
        <dbReference type="ARBA" id="ARBA00001974"/>
    </source>
</evidence>
<comment type="similarity">
    <text evidence="2">Belongs to the NADH dehydrogenase family.</text>
</comment>
<proteinExistence type="inferred from homology"/>
<reference evidence="6" key="1">
    <citation type="journal article" date="2023" name="Pathogens">
        <title>Prevalence of Enterococcus spp. and the Whole-Genome Characteristics of Enterococcus faecium and Enterococcus faecalis Strains Isolated from Free-Living Birds in Poland.</title>
        <authorList>
            <person name="Kwit R."/>
            <person name="Zajac M."/>
            <person name="Smialowska-Weglinska A."/>
            <person name="Skarzynska M."/>
            <person name="Bomba A."/>
            <person name="Lalak A."/>
            <person name="Skrzypiec E."/>
            <person name="Wojdat D."/>
            <person name="Koza W."/>
            <person name="Mikos-Wojewoda E."/>
            <person name="Pasim P."/>
            <person name="Skora M."/>
            <person name="Polak M."/>
            <person name="Wiacek J."/>
            <person name="Wasyl D."/>
        </authorList>
    </citation>
    <scope>NUCLEOTIDE SEQUENCE</scope>
    <source>
        <strain evidence="6">691B_2</strain>
    </source>
</reference>
<dbReference type="PANTHER" id="PTHR42913:SF3">
    <property type="entry name" value="64 KDA MITOCHONDRIAL NADH DEHYDROGENASE (EUROFUNG)"/>
    <property type="match status" value="1"/>
</dbReference>
<comment type="cofactor">
    <cofactor evidence="1">
        <name>FAD</name>
        <dbReference type="ChEBI" id="CHEBI:57692"/>
    </cofactor>
</comment>
<dbReference type="RefSeq" id="WP_435366892.1">
    <property type="nucleotide sequence ID" value="NZ_JAREWH010000108.1"/>
</dbReference>
<gene>
    <name evidence="6" type="ORF">P0E79_16205</name>
</gene>
<dbReference type="InterPro" id="IPR036188">
    <property type="entry name" value="FAD/NAD-bd_sf"/>
</dbReference>
<accession>A0AAW7KQ27</accession>
<evidence type="ECO:0000256" key="4">
    <source>
        <dbReference type="ARBA" id="ARBA00022827"/>
    </source>
</evidence>
<protein>
    <submittedName>
        <fullName evidence="6">NAD(P)/FAD-dependent oxidoreductase</fullName>
    </submittedName>
</protein>
<dbReference type="Gene3D" id="3.50.50.100">
    <property type="match status" value="1"/>
</dbReference>
<dbReference type="PANTHER" id="PTHR42913">
    <property type="entry name" value="APOPTOSIS-INDUCING FACTOR 1"/>
    <property type="match status" value="1"/>
</dbReference>
<reference evidence="6" key="2">
    <citation type="submission" date="2023-03" db="EMBL/GenBank/DDBJ databases">
        <authorList>
            <person name="Zajac M."/>
            <person name="Kwit R."/>
            <person name="Wasyl D."/>
        </authorList>
    </citation>
    <scope>NUCLEOTIDE SEQUENCE</scope>
    <source>
        <strain evidence="6">691B_2</strain>
    </source>
</reference>
<evidence type="ECO:0000313" key="6">
    <source>
        <dbReference type="EMBL" id="MDN3194007.1"/>
    </source>
</evidence>
<keyword evidence="4" id="KW-0274">FAD</keyword>
<keyword evidence="5" id="KW-0560">Oxidoreductase</keyword>
<name>A0AAW7KQ27_ENTFL</name>
<dbReference type="InterPro" id="IPR051169">
    <property type="entry name" value="NADH-Q_oxidoreductase"/>
</dbReference>
<dbReference type="GO" id="GO:0003955">
    <property type="term" value="F:NAD(P)H dehydrogenase (quinone) activity"/>
    <property type="evidence" value="ECO:0007669"/>
    <property type="project" value="TreeGrafter"/>
</dbReference>
<dbReference type="EMBL" id="JAREWH010000108">
    <property type="protein sequence ID" value="MDN3194007.1"/>
    <property type="molecule type" value="Genomic_DNA"/>
</dbReference>
<evidence type="ECO:0000256" key="5">
    <source>
        <dbReference type="ARBA" id="ARBA00023002"/>
    </source>
</evidence>
<dbReference type="AlphaFoldDB" id="A0AAW7KQ27"/>
<evidence type="ECO:0000256" key="3">
    <source>
        <dbReference type="ARBA" id="ARBA00022630"/>
    </source>
</evidence>
<evidence type="ECO:0000256" key="2">
    <source>
        <dbReference type="ARBA" id="ARBA00005272"/>
    </source>
</evidence>
<evidence type="ECO:0000313" key="7">
    <source>
        <dbReference type="Proteomes" id="UP001173174"/>
    </source>
</evidence>
<dbReference type="SUPFAM" id="SSF51905">
    <property type="entry name" value="FAD/NAD(P)-binding domain"/>
    <property type="match status" value="1"/>
</dbReference>